<comment type="subcellular location">
    <subcellularLocation>
        <location evidence="1">Mitochondrion</location>
    </subcellularLocation>
</comment>
<evidence type="ECO:0000256" key="4">
    <source>
        <dbReference type="ARBA" id="ARBA00023128"/>
    </source>
</evidence>
<proteinExistence type="inferred from homology"/>
<comment type="caution">
    <text evidence="8">The sequence shown here is derived from an EMBL/GenBank/DDBJ whole genome shotgun (WGS) entry which is preliminary data.</text>
</comment>
<keyword evidence="4" id="KW-0496">Mitochondrion</keyword>
<dbReference type="GeneID" id="90036966"/>
<evidence type="ECO:0000256" key="6">
    <source>
        <dbReference type="ARBA" id="ARBA00044735"/>
    </source>
</evidence>
<evidence type="ECO:0000256" key="3">
    <source>
        <dbReference type="ARBA" id="ARBA00022946"/>
    </source>
</evidence>
<dbReference type="PANTHER" id="PTHR13675">
    <property type="entry name" value="LYR MOTIF-CONTAINING PROTEIN 2"/>
    <property type="match status" value="1"/>
</dbReference>
<evidence type="ECO:0000256" key="2">
    <source>
        <dbReference type="ARBA" id="ARBA00009508"/>
    </source>
</evidence>
<sequence length="121" mass="13950">MQIDGIIRRRLIVSAGAAAFASRIWFSSSARCVARFDSRDPPLTLAHFVQASAARQLWRTCLRTIKGLPDRATRKEMASWARHEFESHRHERDLEQIKYLIANGRKQLEIMAETLMRSGVR</sequence>
<evidence type="ECO:0000256" key="5">
    <source>
        <dbReference type="ARBA" id="ARBA00026235"/>
    </source>
</evidence>
<dbReference type="EMBL" id="JBBJBU010000001">
    <property type="protein sequence ID" value="KAK7207437.1"/>
    <property type="molecule type" value="Genomic_DNA"/>
</dbReference>
<dbReference type="Proteomes" id="UP001498771">
    <property type="component" value="Unassembled WGS sequence"/>
</dbReference>
<evidence type="ECO:0000313" key="8">
    <source>
        <dbReference type="EMBL" id="KAK7207437.1"/>
    </source>
</evidence>
<evidence type="ECO:0000313" key="9">
    <source>
        <dbReference type="Proteomes" id="UP001498771"/>
    </source>
</evidence>
<feature type="domain" description="Complex 1 LYR protein" evidence="7">
    <location>
        <begin position="54"/>
        <end position="109"/>
    </location>
</feature>
<comment type="function">
    <text evidence="6">Involved in efficient integration of the N-module into mitochondrial respiratory chain complex I.</text>
</comment>
<accession>A0ABR1FCE9</accession>
<dbReference type="InterPro" id="IPR045293">
    <property type="entry name" value="Complex1_LYR_LYRM2"/>
</dbReference>
<dbReference type="CDD" id="cd20262">
    <property type="entry name" value="Complex1_LYR_LYRM2"/>
    <property type="match status" value="1"/>
</dbReference>
<dbReference type="PANTHER" id="PTHR13675:SF0">
    <property type="entry name" value="LYR MOTIF-CONTAINING PROTEIN 2"/>
    <property type="match status" value="1"/>
</dbReference>
<name>A0ABR1FCE9_9ASCO</name>
<comment type="similarity">
    <text evidence="2">Belongs to the complex I LYR family.</text>
</comment>
<dbReference type="InterPro" id="IPR008011">
    <property type="entry name" value="Complex1_LYR_dom"/>
</dbReference>
<dbReference type="Pfam" id="PF05347">
    <property type="entry name" value="Complex1_LYR"/>
    <property type="match status" value="1"/>
</dbReference>
<reference evidence="8 9" key="1">
    <citation type="submission" date="2024-03" db="EMBL/GenBank/DDBJ databases">
        <title>Genome-scale model development and genomic sequencing of the oleaginous clade Lipomyces.</title>
        <authorList>
            <consortium name="Lawrence Berkeley National Laboratory"/>
            <person name="Czajka J.J."/>
            <person name="Han Y."/>
            <person name="Kim J."/>
            <person name="Mondo S.J."/>
            <person name="Hofstad B.A."/>
            <person name="Robles A."/>
            <person name="Haridas S."/>
            <person name="Riley R."/>
            <person name="LaButti K."/>
            <person name="Pangilinan J."/>
            <person name="Andreopoulos W."/>
            <person name="Lipzen A."/>
            <person name="Yan J."/>
            <person name="Wang M."/>
            <person name="Ng V."/>
            <person name="Grigoriev I.V."/>
            <person name="Spatafora J.W."/>
            <person name="Magnuson J.K."/>
            <person name="Baker S.E."/>
            <person name="Pomraning K.R."/>
        </authorList>
    </citation>
    <scope>NUCLEOTIDE SEQUENCE [LARGE SCALE GENOMIC DNA]</scope>
    <source>
        <strain evidence="8 9">Phaff 52-87</strain>
    </source>
</reference>
<keyword evidence="3" id="KW-0809">Transit peptide</keyword>
<dbReference type="RefSeq" id="XP_064770470.1">
    <property type="nucleotide sequence ID" value="XM_064911454.1"/>
</dbReference>
<keyword evidence="9" id="KW-1185">Reference proteome</keyword>
<evidence type="ECO:0000256" key="1">
    <source>
        <dbReference type="ARBA" id="ARBA00004173"/>
    </source>
</evidence>
<evidence type="ECO:0000259" key="7">
    <source>
        <dbReference type="Pfam" id="PF05347"/>
    </source>
</evidence>
<protein>
    <recommendedName>
        <fullName evidence="5">LYR motif-containing protein 2</fullName>
    </recommendedName>
</protein>
<gene>
    <name evidence="8" type="ORF">BZA70DRAFT_271287</name>
</gene>
<organism evidence="8 9">
    <name type="scientific">Myxozyma melibiosi</name>
    <dbReference type="NCBI Taxonomy" id="54550"/>
    <lineage>
        <taxon>Eukaryota</taxon>
        <taxon>Fungi</taxon>
        <taxon>Dikarya</taxon>
        <taxon>Ascomycota</taxon>
        <taxon>Saccharomycotina</taxon>
        <taxon>Lipomycetes</taxon>
        <taxon>Lipomycetales</taxon>
        <taxon>Lipomycetaceae</taxon>
        <taxon>Myxozyma</taxon>
    </lineage>
</organism>